<proteinExistence type="predicted"/>
<evidence type="ECO:0000313" key="3">
    <source>
        <dbReference type="EMBL" id="KAF8667441.1"/>
    </source>
</evidence>
<sequence length="71" mass="7987">MTIGQLAFTPLQVIILSFMVPKKVNCQLTNGSVELVEASRAYGEPYGTPERSRCPEHFVEFKPPDTNEWTS</sequence>
<reference evidence="3" key="1">
    <citation type="submission" date="2020-09" db="EMBL/GenBank/DDBJ databases">
        <title>Comparative genome analyses of four rice-infecting Rhizoctonia solani isolates reveal extensive enrichment of homogalacturonan modification genes.</title>
        <authorList>
            <person name="Lee D.-Y."/>
            <person name="Jeon J."/>
            <person name="Kim K.-T."/>
            <person name="Cheong K."/>
            <person name="Song H."/>
            <person name="Choi G."/>
            <person name="Ko J."/>
            <person name="Opiyo S.O."/>
            <person name="Zuo S."/>
            <person name="Madhav S."/>
            <person name="Lee Y.-H."/>
            <person name="Wang G.-L."/>
        </authorList>
    </citation>
    <scope>NUCLEOTIDE SEQUENCE</scope>
    <source>
        <strain evidence="3">AG1-IA YN-7</strain>
    </source>
</reference>
<evidence type="ECO:0000256" key="2">
    <source>
        <dbReference type="SAM" id="SignalP"/>
    </source>
</evidence>
<name>A0A8H7LDA6_9AGAM</name>
<dbReference type="EMBL" id="JACYCC010000374">
    <property type="protein sequence ID" value="KAF8667441.1"/>
    <property type="molecule type" value="Genomic_DNA"/>
</dbReference>
<dbReference type="Proteomes" id="UP000650582">
    <property type="component" value="Unassembled WGS sequence"/>
</dbReference>
<comment type="caution">
    <text evidence="3">The sequence shown here is derived from an EMBL/GenBank/DDBJ whole genome shotgun (WGS) entry which is preliminary data.</text>
</comment>
<evidence type="ECO:0000313" key="4">
    <source>
        <dbReference type="Proteomes" id="UP000650582"/>
    </source>
</evidence>
<gene>
    <name evidence="3" type="ORF">RHS04_09327</name>
</gene>
<feature type="chain" id="PRO_5034472914" evidence="2">
    <location>
        <begin position="27"/>
        <end position="71"/>
    </location>
</feature>
<dbReference type="AlphaFoldDB" id="A0A8H7LDA6"/>
<protein>
    <submittedName>
        <fullName evidence="3">Uncharacterized protein</fullName>
    </submittedName>
</protein>
<feature type="compositionally biased region" description="Basic and acidic residues" evidence="1">
    <location>
        <begin position="50"/>
        <end position="65"/>
    </location>
</feature>
<organism evidence="3 4">
    <name type="scientific">Rhizoctonia solani</name>
    <dbReference type="NCBI Taxonomy" id="456999"/>
    <lineage>
        <taxon>Eukaryota</taxon>
        <taxon>Fungi</taxon>
        <taxon>Dikarya</taxon>
        <taxon>Basidiomycota</taxon>
        <taxon>Agaricomycotina</taxon>
        <taxon>Agaricomycetes</taxon>
        <taxon>Cantharellales</taxon>
        <taxon>Ceratobasidiaceae</taxon>
        <taxon>Rhizoctonia</taxon>
    </lineage>
</organism>
<accession>A0A8H7LDA6</accession>
<feature type="region of interest" description="Disordered" evidence="1">
    <location>
        <begin position="45"/>
        <end position="71"/>
    </location>
</feature>
<feature type="signal peptide" evidence="2">
    <location>
        <begin position="1"/>
        <end position="26"/>
    </location>
</feature>
<keyword evidence="2" id="KW-0732">Signal</keyword>
<evidence type="ECO:0000256" key="1">
    <source>
        <dbReference type="SAM" id="MobiDB-lite"/>
    </source>
</evidence>